<keyword evidence="4" id="KW-1185">Reference proteome</keyword>
<feature type="region of interest" description="Disordered" evidence="2">
    <location>
        <begin position="482"/>
        <end position="523"/>
    </location>
</feature>
<name>A0A8J8P4U3_HALGN</name>
<feature type="compositionally biased region" description="Polar residues" evidence="2">
    <location>
        <begin position="486"/>
        <end position="495"/>
    </location>
</feature>
<feature type="region of interest" description="Disordered" evidence="2">
    <location>
        <begin position="766"/>
        <end position="816"/>
    </location>
</feature>
<protein>
    <submittedName>
        <fullName evidence="3">Uncharacterized protein</fullName>
    </submittedName>
</protein>
<evidence type="ECO:0000256" key="1">
    <source>
        <dbReference type="SAM" id="Coils"/>
    </source>
</evidence>
<reference evidence="3" key="1">
    <citation type="submission" date="2019-06" db="EMBL/GenBank/DDBJ databases">
        <authorList>
            <person name="Zheng W."/>
        </authorList>
    </citation>
    <scope>NUCLEOTIDE SEQUENCE</scope>
    <source>
        <strain evidence="3">QDHG01</strain>
    </source>
</reference>
<keyword evidence="1" id="KW-0175">Coiled coil</keyword>
<evidence type="ECO:0000313" key="3">
    <source>
        <dbReference type="EMBL" id="TNV85616.1"/>
    </source>
</evidence>
<feature type="compositionally biased region" description="Polar residues" evidence="2">
    <location>
        <begin position="502"/>
        <end position="523"/>
    </location>
</feature>
<proteinExistence type="predicted"/>
<dbReference type="EMBL" id="RRYP01001683">
    <property type="protein sequence ID" value="TNV85616.1"/>
    <property type="molecule type" value="Genomic_DNA"/>
</dbReference>
<feature type="coiled-coil region" evidence="1">
    <location>
        <begin position="634"/>
        <end position="672"/>
    </location>
</feature>
<evidence type="ECO:0000313" key="4">
    <source>
        <dbReference type="Proteomes" id="UP000785679"/>
    </source>
</evidence>
<evidence type="ECO:0000256" key="2">
    <source>
        <dbReference type="SAM" id="MobiDB-lite"/>
    </source>
</evidence>
<comment type="caution">
    <text evidence="3">The sequence shown here is derived from an EMBL/GenBank/DDBJ whole genome shotgun (WGS) entry which is preliminary data.</text>
</comment>
<organism evidence="3 4">
    <name type="scientific">Halteria grandinella</name>
    <dbReference type="NCBI Taxonomy" id="5974"/>
    <lineage>
        <taxon>Eukaryota</taxon>
        <taxon>Sar</taxon>
        <taxon>Alveolata</taxon>
        <taxon>Ciliophora</taxon>
        <taxon>Intramacronucleata</taxon>
        <taxon>Spirotrichea</taxon>
        <taxon>Stichotrichia</taxon>
        <taxon>Sporadotrichida</taxon>
        <taxon>Halteriidae</taxon>
        <taxon>Halteria</taxon>
    </lineage>
</organism>
<accession>A0A8J8P4U3</accession>
<feature type="compositionally biased region" description="Polar residues" evidence="2">
    <location>
        <begin position="766"/>
        <end position="805"/>
    </location>
</feature>
<dbReference type="AlphaFoldDB" id="A0A8J8P4U3"/>
<gene>
    <name evidence="3" type="ORF">FGO68_gene3046</name>
</gene>
<sequence>MGSHYSNIKTCQNLLKNLKVLNTITPQMISDYVSQASEAMDAATALHTLHELWRNRRSASASSPYGSGCFAIIPTSTDLRGEDGRVIAEVAMPSEFKAYTSGMNSPVSYNQDEEQEGNGLPMIQIDEVSHSTENDLSQQQENFSIVLNQCEVLDMTAQKLLNSKVSEYQIQVQAQNQPPFSRNNEVLDQSSVRDQDLQRQTMSSALSKIGDPELEETLGLVYENDNHSVVRISHQVMTSMTDRCDQSAMQIMMNDSHNQTYQQQYVFDGDDIPMRESDLLQNNSPIEKPKVTVDREDRPLSSNPLTFEQLLKIKMKEDDISKDEGSSLQRDPKVQSELAILDQFEEFKRRTNDPLPSTFAQGKDLCESIDVSSFFQRPSISNGQSSKTFLKKGQGHVAKKIHQNWDKISISSLSKNSTQKFFFDSLNFTPSQTISKFGASTDRQEIGVKPFTRISDIYEKKAPESKNNNSSKFRDERISSLKERYSSNNKTQTKQPQKDNLPRTNFQSPLTSRNRSPLNNDLANVDDSLNISLISGQKRELSTQKKIKKVSAVTTCRGTHTLTSTDARKGMHLQQIKEERPKVNVSSRNQPLRVFQQLKIDAPKRSSLQPKENIQQQVKVKKVQIDMGKVQKQMESQEKIITVLRDEIKQREKEMKLAQERMLQQITRLERENLLLKKVHADPPLPFSMTARSGTLSFSTTQSSLGGMLTTRNNNVPSLKTGSFTHKALNSLAQSSKLSLRSSIVIDEYQTHQPISKLPLRKVPSTTSTLLNSGRTSQLASSRTASQQEGKSTTVKNAPTSNTSIGPKRTAFGRNSNFSTQAARVMRVNDYIQQRYDANHNNNNV</sequence>
<dbReference type="Proteomes" id="UP000785679">
    <property type="component" value="Unassembled WGS sequence"/>
</dbReference>